<dbReference type="eggNOG" id="arCOG01811">
    <property type="taxonomic scope" value="Archaea"/>
</dbReference>
<gene>
    <name evidence="2" type="ordered locus">Cmaq_0423</name>
</gene>
<name>A8MBS5_CALMQ</name>
<sequence length="307" mass="33571">MHRVVKLNIIIKYTTALVVTIIIALSYLTAPKVLVTLSFMNISLNIPLPSNYVYVSVYVASAALVILIASIPEYGRWRINNYITGELPIFIRVIRDGLSTGLTITETINLTFKQGGVLARELGGRLRLSVVGPGELSAALMGLAHELNNRYLELASIVLESALRSGTKAAEVLDLAYRELDNVVVNELDKVNSLKPYIALAYTIIIIYVFLGSVILAILIPRLISVTSTIVSSLPTGLISFGSLSINVINSLFVYSIMIQSIFTGMIIGKVVYRNLGVGLMHSSIMTIIAVALNYVLNLYMPQIMHI</sequence>
<keyword evidence="1" id="KW-0472">Membrane</keyword>
<evidence type="ECO:0000313" key="2">
    <source>
        <dbReference type="EMBL" id="ABW01268.1"/>
    </source>
</evidence>
<keyword evidence="3" id="KW-1185">Reference proteome</keyword>
<evidence type="ECO:0008006" key="4">
    <source>
        <dbReference type="Google" id="ProtNLM"/>
    </source>
</evidence>
<dbReference type="STRING" id="397948.Cmaq_0423"/>
<keyword evidence="1" id="KW-0812">Transmembrane</keyword>
<feature type="transmembrane region" description="Helical" evidence="1">
    <location>
        <begin position="197"/>
        <end position="220"/>
    </location>
</feature>
<keyword evidence="1" id="KW-1133">Transmembrane helix</keyword>
<reference evidence="2 3" key="1">
    <citation type="submission" date="2007-10" db="EMBL/GenBank/DDBJ databases">
        <title>Complete sequence of Caldivirga maquilingensis IC-167.</title>
        <authorList>
            <consortium name="US DOE Joint Genome Institute"/>
            <person name="Copeland A."/>
            <person name="Lucas S."/>
            <person name="Lapidus A."/>
            <person name="Barry K."/>
            <person name="Glavina del Rio T."/>
            <person name="Dalin E."/>
            <person name="Tice H."/>
            <person name="Pitluck S."/>
            <person name="Saunders E."/>
            <person name="Brettin T."/>
            <person name="Bruce D."/>
            <person name="Detter J.C."/>
            <person name="Han C."/>
            <person name="Schmutz J."/>
            <person name="Larimer F."/>
            <person name="Land M."/>
            <person name="Hauser L."/>
            <person name="Kyrpides N."/>
            <person name="Ivanova N."/>
            <person name="Biddle J.F."/>
            <person name="Zhang Z."/>
            <person name="Fitz-Gibbon S.T."/>
            <person name="Lowe T.M."/>
            <person name="Saltikov C."/>
            <person name="House C.H."/>
            <person name="Richardson P."/>
        </authorList>
    </citation>
    <scope>NUCLEOTIDE SEQUENCE [LARGE SCALE GENOMIC DNA]</scope>
    <source>
        <strain evidence="3">ATCC 700844 / DSM 13496 / JCM 10307 / IC-167</strain>
    </source>
</reference>
<dbReference type="Proteomes" id="UP000001137">
    <property type="component" value="Chromosome"/>
</dbReference>
<dbReference type="EMBL" id="CP000852">
    <property type="protein sequence ID" value="ABW01268.1"/>
    <property type="molecule type" value="Genomic_DNA"/>
</dbReference>
<dbReference type="PANTHER" id="PTHR35402:SF1">
    <property type="entry name" value="TYPE II SECRETION SYSTEM PROTEIN GSPF DOMAIN-CONTAINING PROTEIN"/>
    <property type="match status" value="1"/>
</dbReference>
<protein>
    <recommendedName>
        <fullName evidence="4">Type II secretion system protein</fullName>
    </recommendedName>
</protein>
<evidence type="ECO:0000313" key="3">
    <source>
        <dbReference type="Proteomes" id="UP000001137"/>
    </source>
</evidence>
<feature type="transmembrane region" description="Helical" evidence="1">
    <location>
        <begin position="50"/>
        <end position="71"/>
    </location>
</feature>
<evidence type="ECO:0000256" key="1">
    <source>
        <dbReference type="SAM" id="Phobius"/>
    </source>
</evidence>
<dbReference type="InterPro" id="IPR056569">
    <property type="entry name" value="ArlJ-like"/>
</dbReference>
<accession>A8MBS5</accession>
<dbReference type="AlphaFoldDB" id="A8MBS5"/>
<dbReference type="HOGENOM" id="CLU_955190_0_0_2"/>
<feature type="transmembrane region" description="Helical" evidence="1">
    <location>
        <begin position="253"/>
        <end position="273"/>
    </location>
</feature>
<dbReference type="KEGG" id="cma:Cmaq_0423"/>
<feature type="transmembrane region" description="Helical" evidence="1">
    <location>
        <begin position="279"/>
        <end position="301"/>
    </location>
</feature>
<organism evidence="2 3">
    <name type="scientific">Caldivirga maquilingensis (strain ATCC 700844 / DSM 13496 / JCM 10307 / IC-167)</name>
    <dbReference type="NCBI Taxonomy" id="397948"/>
    <lineage>
        <taxon>Archaea</taxon>
        <taxon>Thermoproteota</taxon>
        <taxon>Thermoprotei</taxon>
        <taxon>Thermoproteales</taxon>
        <taxon>Thermoproteaceae</taxon>
        <taxon>Caldivirga</taxon>
    </lineage>
</organism>
<feature type="transmembrane region" description="Helical" evidence="1">
    <location>
        <begin position="9"/>
        <end position="30"/>
    </location>
</feature>
<feature type="transmembrane region" description="Helical" evidence="1">
    <location>
        <begin position="226"/>
        <end position="246"/>
    </location>
</feature>
<dbReference type="PANTHER" id="PTHR35402">
    <property type="entry name" value="INTEGRAL MEMBRANE PROTEIN-RELATED"/>
    <property type="match status" value="1"/>
</dbReference>
<proteinExistence type="predicted"/>